<evidence type="ECO:0008006" key="3">
    <source>
        <dbReference type="Google" id="ProtNLM"/>
    </source>
</evidence>
<sequence length="133" mass="15109">MKNKIAAVSEFHKAFGLGMKETPTAELGIKKNLLRYELMREENEEYLEAANSNDLVEVADALGDMLYILCGTIIEHGMQNKIEEVFSEIQRSNMSKLGEDGKPIYREDGKVLKGPNYFKPNIKEILEKENPKS</sequence>
<evidence type="ECO:0000313" key="1">
    <source>
        <dbReference type="EMBL" id="TXD68718.1"/>
    </source>
</evidence>
<dbReference type="Gene3D" id="1.10.3420.10">
    <property type="entry name" value="putative ntp pyrophosphohydrolase like domain"/>
    <property type="match status" value="1"/>
</dbReference>
<dbReference type="InterPro" id="IPR023292">
    <property type="entry name" value="NTP_PyroPHydrolase-like_dom_sf"/>
</dbReference>
<dbReference type="CDD" id="cd11530">
    <property type="entry name" value="NTP-PPase_DR2231_like"/>
    <property type="match status" value="1"/>
</dbReference>
<evidence type="ECO:0000313" key="2">
    <source>
        <dbReference type="Proteomes" id="UP000321945"/>
    </source>
</evidence>
<dbReference type="EMBL" id="VORU01000009">
    <property type="protein sequence ID" value="TXD68718.1"/>
    <property type="molecule type" value="Genomic_DNA"/>
</dbReference>
<dbReference type="InterPro" id="IPR021130">
    <property type="entry name" value="PRib-ATP_PPHydrolase-like"/>
</dbReference>
<gene>
    <name evidence="1" type="ORF">ESV24_11180</name>
</gene>
<reference evidence="1 2" key="1">
    <citation type="submission" date="2019-08" db="EMBL/GenBank/DDBJ databases">
        <title>Genome of Aequorivita lipolytica Y10-2 (type strain).</title>
        <authorList>
            <person name="Bowman J.P."/>
        </authorList>
    </citation>
    <scope>NUCLEOTIDE SEQUENCE [LARGE SCALE GENOMIC DNA]</scope>
    <source>
        <strain evidence="1 2">Y10-2</strain>
    </source>
</reference>
<dbReference type="Proteomes" id="UP000321945">
    <property type="component" value="Unassembled WGS sequence"/>
</dbReference>
<keyword evidence="2" id="KW-1185">Reference proteome</keyword>
<dbReference type="RefSeq" id="WP_111816465.1">
    <property type="nucleotide sequence ID" value="NZ_CBCRZQ010000007.1"/>
</dbReference>
<comment type="caution">
    <text evidence="1">The sequence shown here is derived from an EMBL/GenBank/DDBJ whole genome shotgun (WGS) entry which is preliminary data.</text>
</comment>
<protein>
    <recommendedName>
        <fullName evidence="3">Nucleoside triphosphate pyrophosphohydrolase family protein</fullName>
    </recommendedName>
</protein>
<dbReference type="AlphaFoldDB" id="A0A5C6YN18"/>
<dbReference type="InterPro" id="IPR033653">
    <property type="entry name" value="NTP-PPase_DR2231-like"/>
</dbReference>
<organism evidence="1 2">
    <name type="scientific">Aequorivita lipolytica</name>
    <dbReference type="NCBI Taxonomy" id="153267"/>
    <lineage>
        <taxon>Bacteria</taxon>
        <taxon>Pseudomonadati</taxon>
        <taxon>Bacteroidota</taxon>
        <taxon>Flavobacteriia</taxon>
        <taxon>Flavobacteriales</taxon>
        <taxon>Flavobacteriaceae</taxon>
        <taxon>Aequorivita</taxon>
    </lineage>
</organism>
<accession>A0A5C6YN18</accession>
<dbReference type="Pfam" id="PF01503">
    <property type="entry name" value="PRA-PH"/>
    <property type="match status" value="1"/>
</dbReference>
<proteinExistence type="predicted"/>
<name>A0A5C6YN18_9FLAO</name>
<dbReference type="OrthoDB" id="9795188at2"/>